<dbReference type="GO" id="GO:0022857">
    <property type="term" value="F:transmembrane transporter activity"/>
    <property type="evidence" value="ECO:0007669"/>
    <property type="project" value="InterPro"/>
</dbReference>
<dbReference type="Pfam" id="PF25975">
    <property type="entry name" value="CzcB_C"/>
    <property type="match status" value="1"/>
</dbReference>
<evidence type="ECO:0000256" key="5">
    <source>
        <dbReference type="SAM" id="Phobius"/>
    </source>
</evidence>
<dbReference type="EMBL" id="MHKV01000005">
    <property type="protein sequence ID" value="OGY97616.1"/>
    <property type="molecule type" value="Genomic_DNA"/>
</dbReference>
<sequence length="545" mass="59552">MRSRRTAAERPLLDTWRYNESTVLISLFNVFMRRISLYFIFIVAAGALTVSFWLYQKYFRSEEGRQLSFVVERGDIEELVRVRGEVVPEKEFDLSFPSSGIIARIAVREGQGVAAGSVLAELDRSELQAQLLEADAGAAAERAKLEEMKRGSRVEDIDVKRAELEKARQDLANLHTGTPNVLKDAYTKADDAVRAKTAGIFSGSKTTFYALTFSACDDQARIDATSGRLAADVLLDAWRAELDAISALSKREELEAALRKAENHLAQVRSFLDDLNDVLTAGCTLNNSSLDTYRTNVSTGRANVNTAIANANGREEDIASQKTTVAKIEKELTLKLAGAAPEEIAAQEAQLRQAEAKAQLTRAQLAKAVLRAPFAAKVVKVHVEQGEISQPGTPAVSLASAAFRVQADVSELDIGKVRETNGNEARLRLDAFPGREFEGTVVSVDPQEIDKEGDKYFRVNVVFDAAGVPVRSGMSADLVLKGVRKEGVLKVPEIAVYAVDDKRFVRVLEDGSEREVEVETGITDDESVEIVSGLREGQIVVVSSD</sequence>
<dbReference type="Gene3D" id="1.10.287.470">
    <property type="entry name" value="Helix hairpin bin"/>
    <property type="match status" value="1"/>
</dbReference>
<dbReference type="AlphaFoldDB" id="A0A1G2C8T4"/>
<dbReference type="GO" id="GO:0016020">
    <property type="term" value="C:membrane"/>
    <property type="evidence" value="ECO:0007669"/>
    <property type="project" value="InterPro"/>
</dbReference>
<reference evidence="7 8" key="1">
    <citation type="journal article" date="2016" name="Nat. Commun.">
        <title>Thousands of microbial genomes shed light on interconnected biogeochemical processes in an aquifer system.</title>
        <authorList>
            <person name="Anantharaman K."/>
            <person name="Brown C.T."/>
            <person name="Hug L.A."/>
            <person name="Sharon I."/>
            <person name="Castelle C.J."/>
            <person name="Probst A.J."/>
            <person name="Thomas B.C."/>
            <person name="Singh A."/>
            <person name="Wilkins M.J."/>
            <person name="Karaoz U."/>
            <person name="Brodie E.L."/>
            <person name="Williams K.H."/>
            <person name="Hubbard S.S."/>
            <person name="Banfield J.F."/>
        </authorList>
    </citation>
    <scope>NUCLEOTIDE SEQUENCE [LARGE SCALE GENOMIC DNA]</scope>
</reference>
<gene>
    <name evidence="7" type="ORF">A2128_02155</name>
</gene>
<comment type="similarity">
    <text evidence="2">Belongs to the membrane fusion protein (MFP) (TC 8.A.1) family.</text>
</comment>
<evidence type="ECO:0000256" key="2">
    <source>
        <dbReference type="ARBA" id="ARBA00009477"/>
    </source>
</evidence>
<name>A0A1G2C8T4_9BACT</name>
<dbReference type="PANTHER" id="PTHR32347:SF23">
    <property type="entry name" value="BLL5650 PROTEIN"/>
    <property type="match status" value="1"/>
</dbReference>
<keyword evidence="5" id="KW-0472">Membrane</keyword>
<keyword evidence="5" id="KW-0812">Transmembrane</keyword>
<dbReference type="InterPro" id="IPR050465">
    <property type="entry name" value="UPF0194_transport"/>
</dbReference>
<evidence type="ECO:0000313" key="8">
    <source>
        <dbReference type="Proteomes" id="UP000176349"/>
    </source>
</evidence>
<keyword evidence="5" id="KW-1133">Transmembrane helix</keyword>
<evidence type="ECO:0000256" key="4">
    <source>
        <dbReference type="SAM" id="Coils"/>
    </source>
</evidence>
<keyword evidence="3 4" id="KW-0175">Coiled coil</keyword>
<dbReference type="GO" id="GO:0030313">
    <property type="term" value="C:cell envelope"/>
    <property type="evidence" value="ECO:0007669"/>
    <property type="project" value="UniProtKB-SubCell"/>
</dbReference>
<accession>A0A1G2C8T4</accession>
<feature type="coiled-coil region" evidence="4">
    <location>
        <begin position="244"/>
        <end position="271"/>
    </location>
</feature>
<feature type="transmembrane region" description="Helical" evidence="5">
    <location>
        <begin position="35"/>
        <end position="55"/>
    </location>
</feature>
<dbReference type="Gene3D" id="6.20.50.140">
    <property type="match status" value="1"/>
</dbReference>
<evidence type="ECO:0000256" key="3">
    <source>
        <dbReference type="ARBA" id="ARBA00023054"/>
    </source>
</evidence>
<feature type="coiled-coil region" evidence="4">
    <location>
        <begin position="344"/>
        <end position="371"/>
    </location>
</feature>
<dbReference type="NCBIfam" id="TIGR01730">
    <property type="entry name" value="RND_mfp"/>
    <property type="match status" value="1"/>
</dbReference>
<protein>
    <recommendedName>
        <fullName evidence="6">CzcB-like C-terminal circularly permuted SH3-like domain-containing protein</fullName>
    </recommendedName>
</protein>
<dbReference type="Gene3D" id="2.40.50.100">
    <property type="match status" value="2"/>
</dbReference>
<organism evidence="7 8">
    <name type="scientific">Candidatus Liptonbacteria bacterium GWC1_60_9</name>
    <dbReference type="NCBI Taxonomy" id="1798645"/>
    <lineage>
        <taxon>Bacteria</taxon>
        <taxon>Candidatus Liptoniibacteriota</taxon>
    </lineage>
</organism>
<dbReference type="Gene3D" id="2.40.30.170">
    <property type="match status" value="1"/>
</dbReference>
<dbReference type="PANTHER" id="PTHR32347">
    <property type="entry name" value="EFFLUX SYSTEM COMPONENT YKNX-RELATED"/>
    <property type="match status" value="1"/>
</dbReference>
<dbReference type="SUPFAM" id="SSF111369">
    <property type="entry name" value="HlyD-like secretion proteins"/>
    <property type="match status" value="1"/>
</dbReference>
<comment type="caution">
    <text evidence="7">The sequence shown here is derived from an EMBL/GenBank/DDBJ whole genome shotgun (WGS) entry which is preliminary data.</text>
</comment>
<feature type="domain" description="CzcB-like C-terminal circularly permuted SH3-like" evidence="6">
    <location>
        <begin position="490"/>
        <end position="542"/>
    </location>
</feature>
<dbReference type="Proteomes" id="UP000176349">
    <property type="component" value="Unassembled WGS sequence"/>
</dbReference>
<dbReference type="InterPro" id="IPR058649">
    <property type="entry name" value="CzcB_C"/>
</dbReference>
<evidence type="ECO:0000313" key="7">
    <source>
        <dbReference type="EMBL" id="OGY97616.1"/>
    </source>
</evidence>
<evidence type="ECO:0000256" key="1">
    <source>
        <dbReference type="ARBA" id="ARBA00004196"/>
    </source>
</evidence>
<evidence type="ECO:0000259" key="6">
    <source>
        <dbReference type="Pfam" id="PF25975"/>
    </source>
</evidence>
<dbReference type="InterPro" id="IPR006143">
    <property type="entry name" value="RND_pump_MFP"/>
</dbReference>
<proteinExistence type="inferred from homology"/>
<comment type="subcellular location">
    <subcellularLocation>
        <location evidence="1">Cell envelope</location>
    </subcellularLocation>
</comment>